<gene>
    <name evidence="1" type="ORF">BTN82_24305</name>
</gene>
<dbReference type="EMBL" id="MSCT01000020">
    <property type="protein sequence ID" value="OLF51869.1"/>
    <property type="molecule type" value="Genomic_DNA"/>
</dbReference>
<accession>A0A1Q8EJB8</accession>
<name>A0A1Q8EJB8_9PSED</name>
<comment type="caution">
    <text evidence="1">The sequence shown here is derived from an EMBL/GenBank/DDBJ whole genome shotgun (WGS) entry which is preliminary data.</text>
</comment>
<evidence type="ECO:0000313" key="2">
    <source>
        <dbReference type="Proteomes" id="UP000185578"/>
    </source>
</evidence>
<dbReference type="RefSeq" id="WP_075121618.1">
    <property type="nucleotide sequence ID" value="NZ_MSCT01000020.1"/>
</dbReference>
<evidence type="ECO:0008006" key="3">
    <source>
        <dbReference type="Google" id="ProtNLM"/>
    </source>
</evidence>
<dbReference type="AlphaFoldDB" id="A0A1Q8EJB8"/>
<dbReference type="OrthoDB" id="9178965at2"/>
<sequence length="366" mass="42565">MTMQKVPQQLLYLVYGDKEVYRHEAKFSILTALDQSKSAEPLVIRVMTDRPEDYRGWPVQVVPLSPQTLIEWQGDQGYYHRRKACAFAAGLELADKTLFVDTDTLIEVDPQRLFERIAPGQYLVDEDEFLWSEVRTRPEFAKLERYLRASGQSVPDEQRLFNSGVCGLTAGDGPLMQTSIALIDEWSTHIKDLHTLEQIALSFALGDRPVAESKNCIYHYFSDKAFFHAMQALFFQRHGEAFRPELLRLQREVPRRKPVPSLFQRSRIKFYLKRQDKDMQKVGRDLLYGGSCAVSPYIDACRHVWWDQGLRQIQRRGMSQEASIRALAHGEWPSGWPRPRNREVEKRMRRYLQQHLQAHETAPGAK</sequence>
<protein>
    <recommendedName>
        <fullName evidence="3">Glycosyl transferase</fullName>
    </recommendedName>
</protein>
<proteinExistence type="predicted"/>
<evidence type="ECO:0000313" key="1">
    <source>
        <dbReference type="EMBL" id="OLF51869.1"/>
    </source>
</evidence>
<reference evidence="1 2" key="1">
    <citation type="submission" date="2016-12" db="EMBL/GenBank/DDBJ databases">
        <authorList>
            <person name="Song W.-J."/>
            <person name="Kurnit D.M."/>
        </authorList>
    </citation>
    <scope>NUCLEOTIDE SEQUENCE [LARGE SCALE GENOMIC DNA]</scope>
    <source>
        <strain evidence="1 2">PCL1601</strain>
    </source>
</reference>
<organism evidence="1 2">
    <name type="scientific">Pseudomonas chlororaphis</name>
    <dbReference type="NCBI Taxonomy" id="587753"/>
    <lineage>
        <taxon>Bacteria</taxon>
        <taxon>Pseudomonadati</taxon>
        <taxon>Pseudomonadota</taxon>
        <taxon>Gammaproteobacteria</taxon>
        <taxon>Pseudomonadales</taxon>
        <taxon>Pseudomonadaceae</taxon>
        <taxon>Pseudomonas</taxon>
    </lineage>
</organism>
<dbReference type="Proteomes" id="UP000185578">
    <property type="component" value="Unassembled WGS sequence"/>
</dbReference>